<evidence type="ECO:0000313" key="1">
    <source>
        <dbReference type="EMBL" id="KAL2480757.1"/>
    </source>
</evidence>
<sequence>MNVFESGPVFNTVSLKQYSLPHRSNSSVCFPGYSGLNCNCAVELKTCWNVITKRLEEKKQITVSLSSKVKSAGQKLQIQRRELQLHSRTKNLLERNHQATGKEEGKKAIAEKKTGMLLLCLD</sequence>
<dbReference type="AlphaFoldDB" id="A0ABD1QYC6"/>
<reference evidence="2" key="1">
    <citation type="submission" date="2024-07" db="EMBL/GenBank/DDBJ databases">
        <title>Two chromosome-level genome assemblies of Korean endemic species Abeliophyllum distichum and Forsythia ovata (Oleaceae).</title>
        <authorList>
            <person name="Jang H."/>
        </authorList>
    </citation>
    <scope>NUCLEOTIDE SEQUENCE [LARGE SCALE GENOMIC DNA]</scope>
</reference>
<comment type="caution">
    <text evidence="1">The sequence shown here is derived from an EMBL/GenBank/DDBJ whole genome shotgun (WGS) entry which is preliminary data.</text>
</comment>
<protein>
    <submittedName>
        <fullName evidence="1">Uncharacterized protein</fullName>
    </submittedName>
</protein>
<gene>
    <name evidence="1" type="ORF">Adt_33723</name>
</gene>
<keyword evidence="2" id="KW-1185">Reference proteome</keyword>
<accession>A0ABD1QYC6</accession>
<proteinExistence type="predicted"/>
<dbReference type="Proteomes" id="UP001604336">
    <property type="component" value="Unassembled WGS sequence"/>
</dbReference>
<organism evidence="1 2">
    <name type="scientific">Abeliophyllum distichum</name>
    <dbReference type="NCBI Taxonomy" id="126358"/>
    <lineage>
        <taxon>Eukaryota</taxon>
        <taxon>Viridiplantae</taxon>
        <taxon>Streptophyta</taxon>
        <taxon>Embryophyta</taxon>
        <taxon>Tracheophyta</taxon>
        <taxon>Spermatophyta</taxon>
        <taxon>Magnoliopsida</taxon>
        <taxon>eudicotyledons</taxon>
        <taxon>Gunneridae</taxon>
        <taxon>Pentapetalae</taxon>
        <taxon>asterids</taxon>
        <taxon>lamiids</taxon>
        <taxon>Lamiales</taxon>
        <taxon>Oleaceae</taxon>
        <taxon>Forsythieae</taxon>
        <taxon>Abeliophyllum</taxon>
    </lineage>
</organism>
<evidence type="ECO:0000313" key="2">
    <source>
        <dbReference type="Proteomes" id="UP001604336"/>
    </source>
</evidence>
<dbReference type="EMBL" id="JBFOLK010000010">
    <property type="protein sequence ID" value="KAL2480757.1"/>
    <property type="molecule type" value="Genomic_DNA"/>
</dbReference>
<name>A0ABD1QYC6_9LAMI</name>